<evidence type="ECO:0000313" key="2">
    <source>
        <dbReference type="EMBL" id="PMD63431.1"/>
    </source>
</evidence>
<protein>
    <submittedName>
        <fullName evidence="2">Uncharacterized protein</fullName>
    </submittedName>
</protein>
<sequence>MLPSIFLRILQTSFSPRFIHIGRLAFPVAFLIFIFYFTLSPHSTSPSSHSLSSFSLGLIPFSSSSRKSAFIGSISATGIDGPFDNSSLIELCASRKWVDGLIFKCEAHGGGIVEARNVVLNCLRFGIEAGATNFIIPELLSPSDVKTPTPLPFTTLFDLPYFTSTLNTACPRMNLIPHINDLWDKPSTSPAVSISPNHFPSTPQIPLLHDSILAHPENWTSAFAIHLNATHPRAPTARLPVLVNLSPPPLLQFPISYDSDHFITNFGKLVRTEERLRRIAGAALYALSQRHGVDLSPESRIERGKFYGAVLPGVKGDKEEAEQAAKTKYREELPKNLLLAAGRSNLSTIYLATPHFTELEAESIKAFAAKGEVENFIILARNRSTAVETAEALLGGPFPSSFVNDNGEPVAPDYNGAKGFEEEWKEYQTLTSEQKEAVDYEILLRSTQLGGSWETALSWGPAMRRHITASGGAGKWRFLPGSAIGTSKSGSKSRVGNPGKKGTREAIYIDAEEEIRKEKLRQAGFAKVEAEEKALQKESEKWTAKADAPPVITAGERVEGGKNEEKVDEKLAATQDRKVALKPKPKLKVDVGAEHCFRDELSVVFGPKAEGKGWVLGGWP</sequence>
<dbReference type="STRING" id="1095630.A0A2J6TK90"/>
<evidence type="ECO:0000313" key="3">
    <source>
        <dbReference type="Proteomes" id="UP000235371"/>
    </source>
</evidence>
<gene>
    <name evidence="2" type="ORF">K444DRAFT_661144</name>
</gene>
<accession>A0A2J6TK90</accession>
<dbReference type="InParanoid" id="A0A2J6TK90"/>
<dbReference type="OrthoDB" id="20368at2759"/>
<reference evidence="2 3" key="1">
    <citation type="submission" date="2016-04" db="EMBL/GenBank/DDBJ databases">
        <title>A degradative enzymes factory behind the ericoid mycorrhizal symbiosis.</title>
        <authorList>
            <consortium name="DOE Joint Genome Institute"/>
            <person name="Martino E."/>
            <person name="Morin E."/>
            <person name="Grelet G."/>
            <person name="Kuo A."/>
            <person name="Kohler A."/>
            <person name="Daghino S."/>
            <person name="Barry K."/>
            <person name="Choi C."/>
            <person name="Cichocki N."/>
            <person name="Clum A."/>
            <person name="Copeland A."/>
            <person name="Hainaut M."/>
            <person name="Haridas S."/>
            <person name="Labutti K."/>
            <person name="Lindquist E."/>
            <person name="Lipzen A."/>
            <person name="Khouja H.-R."/>
            <person name="Murat C."/>
            <person name="Ohm R."/>
            <person name="Olson A."/>
            <person name="Spatafora J."/>
            <person name="Veneault-Fourrey C."/>
            <person name="Henrissat B."/>
            <person name="Grigoriev I."/>
            <person name="Martin F."/>
            <person name="Perotto S."/>
        </authorList>
    </citation>
    <scope>NUCLEOTIDE SEQUENCE [LARGE SCALE GENOMIC DNA]</scope>
    <source>
        <strain evidence="2 3">E</strain>
    </source>
</reference>
<evidence type="ECO:0000256" key="1">
    <source>
        <dbReference type="SAM" id="Phobius"/>
    </source>
</evidence>
<dbReference type="AlphaFoldDB" id="A0A2J6TK90"/>
<proteinExistence type="predicted"/>
<dbReference type="GeneID" id="36594624"/>
<keyword evidence="1" id="KW-1133">Transmembrane helix</keyword>
<dbReference type="Proteomes" id="UP000235371">
    <property type="component" value="Unassembled WGS sequence"/>
</dbReference>
<dbReference type="EMBL" id="KZ613781">
    <property type="protein sequence ID" value="PMD63431.1"/>
    <property type="molecule type" value="Genomic_DNA"/>
</dbReference>
<dbReference type="RefSeq" id="XP_024740335.1">
    <property type="nucleotide sequence ID" value="XM_024886547.1"/>
</dbReference>
<organism evidence="2 3">
    <name type="scientific">Hyaloscypha bicolor E</name>
    <dbReference type="NCBI Taxonomy" id="1095630"/>
    <lineage>
        <taxon>Eukaryota</taxon>
        <taxon>Fungi</taxon>
        <taxon>Dikarya</taxon>
        <taxon>Ascomycota</taxon>
        <taxon>Pezizomycotina</taxon>
        <taxon>Leotiomycetes</taxon>
        <taxon>Helotiales</taxon>
        <taxon>Hyaloscyphaceae</taxon>
        <taxon>Hyaloscypha</taxon>
        <taxon>Hyaloscypha bicolor</taxon>
    </lineage>
</organism>
<name>A0A2J6TK90_9HELO</name>
<feature type="transmembrane region" description="Helical" evidence="1">
    <location>
        <begin position="21"/>
        <end position="39"/>
    </location>
</feature>
<keyword evidence="1" id="KW-0472">Membrane</keyword>
<keyword evidence="1" id="KW-0812">Transmembrane</keyword>
<keyword evidence="3" id="KW-1185">Reference proteome</keyword>